<organism evidence="2 3">
    <name type="scientific">Lasius niger</name>
    <name type="common">Black garden ant</name>
    <dbReference type="NCBI Taxonomy" id="67767"/>
    <lineage>
        <taxon>Eukaryota</taxon>
        <taxon>Metazoa</taxon>
        <taxon>Ecdysozoa</taxon>
        <taxon>Arthropoda</taxon>
        <taxon>Hexapoda</taxon>
        <taxon>Insecta</taxon>
        <taxon>Pterygota</taxon>
        <taxon>Neoptera</taxon>
        <taxon>Endopterygota</taxon>
        <taxon>Hymenoptera</taxon>
        <taxon>Apocrita</taxon>
        <taxon>Aculeata</taxon>
        <taxon>Formicoidea</taxon>
        <taxon>Formicidae</taxon>
        <taxon>Formicinae</taxon>
        <taxon>Lasius</taxon>
        <taxon>Lasius</taxon>
    </lineage>
</organism>
<keyword evidence="1" id="KW-0175">Coiled coil</keyword>
<feature type="coiled-coil region" evidence="1">
    <location>
        <begin position="9"/>
        <end position="36"/>
    </location>
</feature>
<proteinExistence type="predicted"/>
<keyword evidence="3" id="KW-1185">Reference proteome</keyword>
<protein>
    <submittedName>
        <fullName evidence="2">Uncharacterized protein</fullName>
    </submittedName>
</protein>
<dbReference type="AlphaFoldDB" id="A0A0J7JZJ9"/>
<sequence length="162" mass="19185">MEGGGEAKLKELDRGLEDVQRRLRKVEGKKGKLGDEEGGGDWMEVSRRLKELEWGMEKREREERKRNIMVRGLRTEGKEARREVEELCKKLETRVHIEKIRKIKGGAEESELMVVRLGSEEEKREIMGKKRLLKGSEVWVEEDLTWKERRLRWCLRKIAGEE</sequence>
<name>A0A0J7JZJ9_LASNI</name>
<dbReference type="PaxDb" id="67767-A0A0J7JZJ9"/>
<gene>
    <name evidence="2" type="ORF">RF55_20333</name>
</gene>
<comment type="caution">
    <text evidence="2">The sequence shown here is derived from an EMBL/GenBank/DDBJ whole genome shotgun (WGS) entry which is preliminary data.</text>
</comment>
<dbReference type="Proteomes" id="UP000036403">
    <property type="component" value="Unassembled WGS sequence"/>
</dbReference>
<accession>A0A0J7JZJ9</accession>
<dbReference type="EMBL" id="LBMM01020255">
    <property type="protein sequence ID" value="KMQ83326.1"/>
    <property type="molecule type" value="Genomic_DNA"/>
</dbReference>
<evidence type="ECO:0000313" key="3">
    <source>
        <dbReference type="Proteomes" id="UP000036403"/>
    </source>
</evidence>
<dbReference type="OrthoDB" id="7701306at2759"/>
<evidence type="ECO:0000256" key="1">
    <source>
        <dbReference type="SAM" id="Coils"/>
    </source>
</evidence>
<reference evidence="2 3" key="1">
    <citation type="submission" date="2015-04" db="EMBL/GenBank/DDBJ databases">
        <title>Lasius niger genome sequencing.</title>
        <authorList>
            <person name="Konorov E.A."/>
            <person name="Nikitin M.A."/>
            <person name="Kirill M.V."/>
            <person name="Chang P."/>
        </authorList>
    </citation>
    <scope>NUCLEOTIDE SEQUENCE [LARGE SCALE GENOMIC DNA]</scope>
    <source>
        <tissue evidence="2">Whole</tissue>
    </source>
</reference>
<evidence type="ECO:0000313" key="2">
    <source>
        <dbReference type="EMBL" id="KMQ83326.1"/>
    </source>
</evidence>